<keyword evidence="7" id="KW-0547">Nucleotide-binding</keyword>
<dbReference type="InterPro" id="IPR036961">
    <property type="entry name" value="Kinesin_motor_dom_sf"/>
</dbReference>
<dbReference type="RefSeq" id="XP_005782976.1">
    <property type="nucleotide sequence ID" value="XM_005782919.1"/>
</dbReference>
<keyword evidence="5 7" id="KW-0505">Motor protein</keyword>
<dbReference type="eggNOG" id="KOG0247">
    <property type="taxonomic scope" value="Eukaryota"/>
</dbReference>
<dbReference type="PROSITE" id="PS50067">
    <property type="entry name" value="KINESIN_MOTOR_2"/>
    <property type="match status" value="1"/>
</dbReference>
<evidence type="ECO:0000313" key="10">
    <source>
        <dbReference type="Proteomes" id="UP000013827"/>
    </source>
</evidence>
<evidence type="ECO:0000256" key="4">
    <source>
        <dbReference type="ARBA" id="ARBA00023054"/>
    </source>
</evidence>
<evidence type="ECO:0000259" key="8">
    <source>
        <dbReference type="PROSITE" id="PS50067"/>
    </source>
</evidence>
<dbReference type="GO" id="GO:0008017">
    <property type="term" value="F:microtubule binding"/>
    <property type="evidence" value="ECO:0007669"/>
    <property type="project" value="InterPro"/>
</dbReference>
<protein>
    <recommendedName>
        <fullName evidence="8">Kinesin motor domain-containing protein</fullName>
    </recommendedName>
</protein>
<accession>A0A0D3K462</accession>
<dbReference type="AlphaFoldDB" id="A0A0D3K462"/>
<dbReference type="KEGG" id="ehx:EMIHUDRAFT_48884"/>
<dbReference type="HOGENOM" id="CLU_2678594_0_0_1"/>
<keyword evidence="7" id="KW-0067">ATP-binding</keyword>
<evidence type="ECO:0000256" key="2">
    <source>
        <dbReference type="ARBA" id="ARBA00022490"/>
    </source>
</evidence>
<keyword evidence="10" id="KW-1185">Reference proteome</keyword>
<dbReference type="InterPro" id="IPR027417">
    <property type="entry name" value="P-loop_NTPase"/>
</dbReference>
<name>A0A0D3K462_EMIH1</name>
<sequence>GTIEEHSFSFDGVFGPDASQPEVYEAVMRPQVQALLEGRDTLTFAYGITNAGKTYTVQGGAAPEQRGVLPRALCSIF</sequence>
<dbReference type="Pfam" id="PF00225">
    <property type="entry name" value="Kinesin"/>
    <property type="match status" value="1"/>
</dbReference>
<evidence type="ECO:0000256" key="7">
    <source>
        <dbReference type="PROSITE-ProRule" id="PRU00283"/>
    </source>
</evidence>
<comment type="similarity">
    <text evidence="7">Belongs to the TRAFAC class myosin-kinesin ATPase superfamily. Kinesin family.</text>
</comment>
<dbReference type="Proteomes" id="UP000013827">
    <property type="component" value="Unassembled WGS sequence"/>
</dbReference>
<dbReference type="GO" id="GO:0007018">
    <property type="term" value="P:microtubule-based movement"/>
    <property type="evidence" value="ECO:0007669"/>
    <property type="project" value="InterPro"/>
</dbReference>
<reference evidence="9" key="2">
    <citation type="submission" date="2024-10" db="UniProtKB">
        <authorList>
            <consortium name="EnsemblProtists"/>
        </authorList>
    </citation>
    <scope>IDENTIFICATION</scope>
</reference>
<dbReference type="PANTHER" id="PTHR47970:SF29">
    <property type="entry name" value="KINESIN FAMILY MEMBER 20B"/>
    <property type="match status" value="1"/>
</dbReference>
<keyword evidence="2" id="KW-0963">Cytoplasm</keyword>
<evidence type="ECO:0000256" key="1">
    <source>
        <dbReference type="ARBA" id="ARBA00004186"/>
    </source>
</evidence>
<dbReference type="GO" id="GO:0072686">
    <property type="term" value="C:mitotic spindle"/>
    <property type="evidence" value="ECO:0007669"/>
    <property type="project" value="TreeGrafter"/>
</dbReference>
<dbReference type="GO" id="GO:0090307">
    <property type="term" value="P:mitotic spindle assembly"/>
    <property type="evidence" value="ECO:0007669"/>
    <property type="project" value="TreeGrafter"/>
</dbReference>
<organism evidence="9 10">
    <name type="scientific">Emiliania huxleyi (strain CCMP1516)</name>
    <dbReference type="NCBI Taxonomy" id="280463"/>
    <lineage>
        <taxon>Eukaryota</taxon>
        <taxon>Haptista</taxon>
        <taxon>Haptophyta</taxon>
        <taxon>Prymnesiophyceae</taxon>
        <taxon>Isochrysidales</taxon>
        <taxon>Noelaerhabdaceae</taxon>
        <taxon>Emiliania</taxon>
    </lineage>
</organism>
<dbReference type="STRING" id="2903.R1D677"/>
<evidence type="ECO:0000313" key="9">
    <source>
        <dbReference type="EnsemblProtists" id="EOD30547"/>
    </source>
</evidence>
<dbReference type="GO" id="GO:0005524">
    <property type="term" value="F:ATP binding"/>
    <property type="evidence" value="ECO:0007669"/>
    <property type="project" value="UniProtKB-UniRule"/>
</dbReference>
<dbReference type="GO" id="GO:0005634">
    <property type="term" value="C:nucleus"/>
    <property type="evidence" value="ECO:0007669"/>
    <property type="project" value="TreeGrafter"/>
</dbReference>
<evidence type="ECO:0000256" key="3">
    <source>
        <dbReference type="ARBA" id="ARBA00022553"/>
    </source>
</evidence>
<dbReference type="GO" id="GO:0008574">
    <property type="term" value="F:plus-end-directed microtubule motor activity"/>
    <property type="evidence" value="ECO:0007669"/>
    <property type="project" value="TreeGrafter"/>
</dbReference>
<dbReference type="SUPFAM" id="SSF52540">
    <property type="entry name" value="P-loop containing nucleoside triphosphate hydrolases"/>
    <property type="match status" value="1"/>
</dbReference>
<feature type="binding site" evidence="7">
    <location>
        <begin position="47"/>
        <end position="54"/>
    </location>
    <ligand>
        <name>ATP</name>
        <dbReference type="ChEBI" id="CHEBI:30616"/>
    </ligand>
</feature>
<keyword evidence="6" id="KW-0206">Cytoskeleton</keyword>
<evidence type="ECO:0000256" key="6">
    <source>
        <dbReference type="ARBA" id="ARBA00023212"/>
    </source>
</evidence>
<dbReference type="EnsemblProtists" id="EOD30547">
    <property type="protein sequence ID" value="EOD30547"/>
    <property type="gene ID" value="EMIHUDRAFT_48884"/>
</dbReference>
<dbReference type="InterPro" id="IPR001752">
    <property type="entry name" value="Kinesin_motor_dom"/>
</dbReference>
<dbReference type="Gene3D" id="3.40.850.10">
    <property type="entry name" value="Kinesin motor domain"/>
    <property type="match status" value="1"/>
</dbReference>
<dbReference type="PANTHER" id="PTHR47970">
    <property type="entry name" value="KINESIN-LIKE PROTEIN KIF11"/>
    <property type="match status" value="1"/>
</dbReference>
<reference evidence="10" key="1">
    <citation type="journal article" date="2013" name="Nature">
        <title>Pan genome of the phytoplankton Emiliania underpins its global distribution.</title>
        <authorList>
            <person name="Read B.A."/>
            <person name="Kegel J."/>
            <person name="Klute M.J."/>
            <person name="Kuo A."/>
            <person name="Lefebvre S.C."/>
            <person name="Maumus F."/>
            <person name="Mayer C."/>
            <person name="Miller J."/>
            <person name="Monier A."/>
            <person name="Salamov A."/>
            <person name="Young J."/>
            <person name="Aguilar M."/>
            <person name="Claverie J.M."/>
            <person name="Frickenhaus S."/>
            <person name="Gonzalez K."/>
            <person name="Herman E.K."/>
            <person name="Lin Y.C."/>
            <person name="Napier J."/>
            <person name="Ogata H."/>
            <person name="Sarno A.F."/>
            <person name="Shmutz J."/>
            <person name="Schroeder D."/>
            <person name="de Vargas C."/>
            <person name="Verret F."/>
            <person name="von Dassow P."/>
            <person name="Valentin K."/>
            <person name="Van de Peer Y."/>
            <person name="Wheeler G."/>
            <person name="Dacks J.B."/>
            <person name="Delwiche C.F."/>
            <person name="Dyhrman S.T."/>
            <person name="Glockner G."/>
            <person name="John U."/>
            <person name="Richards T."/>
            <person name="Worden A.Z."/>
            <person name="Zhang X."/>
            <person name="Grigoriev I.V."/>
            <person name="Allen A.E."/>
            <person name="Bidle K."/>
            <person name="Borodovsky M."/>
            <person name="Bowler C."/>
            <person name="Brownlee C."/>
            <person name="Cock J.M."/>
            <person name="Elias M."/>
            <person name="Gladyshev V.N."/>
            <person name="Groth M."/>
            <person name="Guda C."/>
            <person name="Hadaegh A."/>
            <person name="Iglesias-Rodriguez M.D."/>
            <person name="Jenkins J."/>
            <person name="Jones B.M."/>
            <person name="Lawson T."/>
            <person name="Leese F."/>
            <person name="Lindquist E."/>
            <person name="Lobanov A."/>
            <person name="Lomsadze A."/>
            <person name="Malik S.B."/>
            <person name="Marsh M.E."/>
            <person name="Mackinder L."/>
            <person name="Mock T."/>
            <person name="Mueller-Roeber B."/>
            <person name="Pagarete A."/>
            <person name="Parker M."/>
            <person name="Probert I."/>
            <person name="Quesneville H."/>
            <person name="Raines C."/>
            <person name="Rensing S.A."/>
            <person name="Riano-Pachon D.M."/>
            <person name="Richier S."/>
            <person name="Rokitta S."/>
            <person name="Shiraiwa Y."/>
            <person name="Soanes D.M."/>
            <person name="van der Giezen M."/>
            <person name="Wahlund T.M."/>
            <person name="Williams B."/>
            <person name="Wilson W."/>
            <person name="Wolfe G."/>
            <person name="Wurch L.L."/>
        </authorList>
    </citation>
    <scope>NUCLEOTIDE SEQUENCE</scope>
</reference>
<comment type="subcellular location">
    <subcellularLocation>
        <location evidence="1">Cytoplasm</location>
        <location evidence="1">Cytoskeleton</location>
        <location evidence="1">Spindle</location>
    </subcellularLocation>
</comment>
<keyword evidence="4" id="KW-0175">Coiled coil</keyword>
<dbReference type="GO" id="GO:0005876">
    <property type="term" value="C:spindle microtubule"/>
    <property type="evidence" value="ECO:0007669"/>
    <property type="project" value="TreeGrafter"/>
</dbReference>
<dbReference type="InterPro" id="IPR047149">
    <property type="entry name" value="KIF11-like"/>
</dbReference>
<proteinExistence type="inferred from homology"/>
<dbReference type="GeneID" id="17275820"/>
<dbReference type="GO" id="GO:0051231">
    <property type="term" value="P:spindle elongation"/>
    <property type="evidence" value="ECO:0007669"/>
    <property type="project" value="TreeGrafter"/>
</dbReference>
<feature type="domain" description="Kinesin motor" evidence="8">
    <location>
        <begin position="1"/>
        <end position="77"/>
    </location>
</feature>
<keyword evidence="3" id="KW-0597">Phosphoprotein</keyword>
<evidence type="ECO:0000256" key="5">
    <source>
        <dbReference type="ARBA" id="ARBA00023175"/>
    </source>
</evidence>